<keyword evidence="9" id="KW-1133">Transmembrane helix</keyword>
<dbReference type="Gene3D" id="3.90.226.10">
    <property type="entry name" value="2-enoyl-CoA Hydratase, Chain A, domain 1"/>
    <property type="match status" value="1"/>
</dbReference>
<dbReference type="GO" id="GO:0004176">
    <property type="term" value="F:ATP-dependent peptidase activity"/>
    <property type="evidence" value="ECO:0007669"/>
    <property type="project" value="InterPro"/>
</dbReference>
<comment type="similarity">
    <text evidence="1 8">Belongs to the peptidase S14 family.</text>
</comment>
<keyword evidence="9" id="KW-0472">Membrane</keyword>
<dbReference type="GO" id="GO:0004252">
    <property type="term" value="F:serine-type endopeptidase activity"/>
    <property type="evidence" value="ECO:0007669"/>
    <property type="project" value="UniProtKB-EC"/>
</dbReference>
<dbReference type="InterPro" id="IPR001907">
    <property type="entry name" value="ClpP"/>
</dbReference>
<dbReference type="Pfam" id="PF00574">
    <property type="entry name" value="CLP_protease"/>
    <property type="match status" value="1"/>
</dbReference>
<evidence type="ECO:0000256" key="2">
    <source>
        <dbReference type="ARBA" id="ARBA00022640"/>
    </source>
</evidence>
<feature type="transmembrane region" description="Helical" evidence="9">
    <location>
        <begin position="90"/>
        <end position="113"/>
    </location>
</feature>
<organism evidence="10">
    <name type="scientific">Adenocalymma candolleanum</name>
    <dbReference type="NCBI Taxonomy" id="3013920"/>
    <lineage>
        <taxon>Eukaryota</taxon>
        <taxon>Viridiplantae</taxon>
        <taxon>Streptophyta</taxon>
        <taxon>Embryophyta</taxon>
        <taxon>Tracheophyta</taxon>
        <taxon>Spermatophyta</taxon>
        <taxon>Magnoliopsida</taxon>
        <taxon>eudicotyledons</taxon>
        <taxon>Gunneridae</taxon>
        <taxon>Pentapetalae</taxon>
        <taxon>asterids</taxon>
        <taxon>lamiids</taxon>
        <taxon>Lamiales</taxon>
        <taxon>Bignoniaceae</taxon>
        <taxon>Bignonieae</taxon>
        <taxon>Adenocalymma</taxon>
    </lineage>
</organism>
<dbReference type="RefSeq" id="YP_009447307.1">
    <property type="nucleotide sequence ID" value="NC_036503.1"/>
</dbReference>
<dbReference type="InterPro" id="IPR033135">
    <property type="entry name" value="ClpP_His_AS"/>
</dbReference>
<dbReference type="CDD" id="cd07017">
    <property type="entry name" value="S14_ClpP_2"/>
    <property type="match status" value="1"/>
</dbReference>
<dbReference type="GeneID" id="35201364"/>
<dbReference type="PROSITE" id="PS00382">
    <property type="entry name" value="CLP_PROTEASE_HIS"/>
    <property type="match status" value="1"/>
</dbReference>
<evidence type="ECO:0000256" key="6">
    <source>
        <dbReference type="ARBA" id="ARBA00034021"/>
    </source>
</evidence>
<evidence type="ECO:0000256" key="7">
    <source>
        <dbReference type="PROSITE-ProRule" id="PRU10086"/>
    </source>
</evidence>
<dbReference type="AlphaFoldDB" id="A0A2H4RGA2"/>
<dbReference type="GO" id="GO:0009532">
    <property type="term" value="C:plastid stroma"/>
    <property type="evidence" value="ECO:0007669"/>
    <property type="project" value="UniProtKB-ARBA"/>
</dbReference>
<dbReference type="EMBL" id="MG008316">
    <property type="protein sequence ID" value="ATY48567.1"/>
    <property type="molecule type" value="Genomic_DNA"/>
</dbReference>
<feature type="transmembrane region" description="Helical" evidence="9">
    <location>
        <begin position="29"/>
        <end position="53"/>
    </location>
</feature>
<dbReference type="InterPro" id="IPR029045">
    <property type="entry name" value="ClpP/crotonase-like_dom_sf"/>
</dbReference>
<feature type="active site" evidence="7">
    <location>
        <position position="121"/>
    </location>
</feature>
<feature type="transmembrane region" description="Helical" evidence="9">
    <location>
        <begin position="60"/>
        <end position="78"/>
    </location>
</feature>
<sequence>MPFFPDIVEEEEEEEDKDSDCNGLYQQRILILGAEITSELANILTGALIFFSLKDPTKRFRFFINSFGGSVIDGVAIYDTIDTLRAPVETIVMGMAASMACFILSGGTVRIAFPNARVMMHQPSSPYLDEKNVDIFLEVDQIQKMRAMIVDGFRRRTLQSAEKIIADMEKDLSMSAIEAQEYGLVDIIAEEGEYGLNWSPISEHTSPIDLGDYFD</sequence>
<keyword evidence="9" id="KW-0812">Transmembrane</keyword>
<keyword evidence="3 10" id="KW-0645">Protease</keyword>
<keyword evidence="5" id="KW-0720">Serine protease</keyword>
<keyword evidence="4" id="KW-0378">Hydrolase</keyword>
<evidence type="ECO:0000256" key="3">
    <source>
        <dbReference type="ARBA" id="ARBA00022670"/>
    </source>
</evidence>
<evidence type="ECO:0000256" key="5">
    <source>
        <dbReference type="ARBA" id="ARBA00022825"/>
    </source>
</evidence>
<dbReference type="SUPFAM" id="SSF52096">
    <property type="entry name" value="ClpP/crotonase"/>
    <property type="match status" value="1"/>
</dbReference>
<evidence type="ECO:0000256" key="8">
    <source>
        <dbReference type="RuleBase" id="RU003567"/>
    </source>
</evidence>
<evidence type="ECO:0000256" key="9">
    <source>
        <dbReference type="SAM" id="Phobius"/>
    </source>
</evidence>
<dbReference type="GO" id="GO:0009368">
    <property type="term" value="C:endopeptidase Clp complex"/>
    <property type="evidence" value="ECO:0007669"/>
    <property type="project" value="TreeGrafter"/>
</dbReference>
<geneLocation type="chloroplast" evidence="10"/>
<comment type="catalytic activity">
    <reaction evidence="6 7">
        <text>Hydrolysis of proteins to small peptides in the presence of ATP and magnesium. alpha-casein is the usual test substrate. In the absence of ATP, only oligopeptides shorter than five residues are hydrolyzed (such as succinyl-Leu-Tyr-|-NHMec, and Leu-Tyr-Leu-|-Tyr-Trp, in which cleavage of the -Tyr-|-Leu- and -Tyr-|-Trp bonds also occurs).</text>
        <dbReference type="EC" id="3.4.21.92"/>
    </reaction>
</comment>
<accession>A0A2H4RGA2</accession>
<dbReference type="PANTHER" id="PTHR10381">
    <property type="entry name" value="ATP-DEPENDENT CLP PROTEASE PROTEOLYTIC SUBUNIT"/>
    <property type="match status" value="1"/>
</dbReference>
<proteinExistence type="inferred from homology"/>
<name>A0A2H4RGA2_9LAMI</name>
<evidence type="ECO:0000313" key="10">
    <source>
        <dbReference type="EMBL" id="ATY48567.1"/>
    </source>
</evidence>
<keyword evidence="2 10" id="KW-0934">Plastid</keyword>
<gene>
    <name evidence="10" type="primary">clpP</name>
</gene>
<evidence type="ECO:0000256" key="1">
    <source>
        <dbReference type="ARBA" id="ARBA00007039"/>
    </source>
</evidence>
<keyword evidence="10" id="KW-0150">Chloroplast</keyword>
<dbReference type="PRINTS" id="PR00127">
    <property type="entry name" value="CLPPROTEASEP"/>
</dbReference>
<dbReference type="InterPro" id="IPR023562">
    <property type="entry name" value="ClpP/TepA"/>
</dbReference>
<reference evidence="10" key="1">
    <citation type="journal article" date="2017" name="Front. Plant Sci.">
        <title>Plastome Rearrangements in the "Adenocalymma-Neojobertia" Clade (Bignonieae, Bignoniaceae) and Its Phylogenetic Implications.</title>
        <authorList>
            <person name="Fonseca L.H.M."/>
            <person name="Lohmann L.G."/>
        </authorList>
    </citation>
    <scope>NUCLEOTIDE SEQUENCE</scope>
</reference>
<dbReference type="GO" id="GO:0006515">
    <property type="term" value="P:protein quality control for misfolded or incompletely synthesized proteins"/>
    <property type="evidence" value="ECO:0007669"/>
    <property type="project" value="TreeGrafter"/>
</dbReference>
<dbReference type="PANTHER" id="PTHR10381:SF15">
    <property type="entry name" value="CHLOROPLASTIC ATP-DEPENDENT CLP PROTEASE PROTEOLYTIC SUBUNIT 1"/>
    <property type="match status" value="1"/>
</dbReference>
<protein>
    <recommendedName>
        <fullName evidence="8">ATP-dependent Clp protease proteolytic subunit</fullName>
    </recommendedName>
</protein>
<evidence type="ECO:0000256" key="4">
    <source>
        <dbReference type="ARBA" id="ARBA00022801"/>
    </source>
</evidence>
<dbReference type="GO" id="GO:0051117">
    <property type="term" value="F:ATPase binding"/>
    <property type="evidence" value="ECO:0007669"/>
    <property type="project" value="TreeGrafter"/>
</dbReference>